<dbReference type="InterPro" id="IPR035900">
    <property type="entry name" value="Colicin_E_sf"/>
</dbReference>
<reference evidence="1 2" key="1">
    <citation type="submission" date="2023-10" db="EMBL/GenBank/DDBJ databases">
        <title>Bacteria for the degradation of biodegradable plastic PBAT(Polybutylene adipate terephthalate).</title>
        <authorList>
            <person name="Weon H.-Y."/>
            <person name="Yeon J."/>
        </authorList>
    </citation>
    <scope>NUCLEOTIDE SEQUENCE [LARGE SCALE GENOMIC DNA]</scope>
    <source>
        <strain evidence="1 2">SBD 7-3</strain>
    </source>
</reference>
<evidence type="ECO:0000313" key="1">
    <source>
        <dbReference type="EMBL" id="WOB06923.1"/>
    </source>
</evidence>
<dbReference type="EMBL" id="CP136336">
    <property type="protein sequence ID" value="WOB06923.1"/>
    <property type="molecule type" value="Genomic_DNA"/>
</dbReference>
<accession>A0ABZ0CQ10</accession>
<dbReference type="SUPFAM" id="SSF47345">
    <property type="entry name" value="Colicin E immunity proteins"/>
    <property type="match status" value="1"/>
</dbReference>
<protein>
    <submittedName>
        <fullName evidence="1">Uncharacterized protein</fullName>
    </submittedName>
</protein>
<evidence type="ECO:0000313" key="2">
    <source>
        <dbReference type="Proteomes" id="UP001303946"/>
    </source>
</evidence>
<keyword evidence="2" id="KW-1185">Reference proteome</keyword>
<dbReference type="RefSeq" id="WP_316699571.1">
    <property type="nucleotide sequence ID" value="NZ_CP136336.1"/>
</dbReference>
<gene>
    <name evidence="1" type="ORF">RXV79_18595</name>
</gene>
<name>A0ABZ0CQ10_9BURK</name>
<dbReference type="Proteomes" id="UP001303946">
    <property type="component" value="Chromosome"/>
</dbReference>
<proteinExistence type="predicted"/>
<organism evidence="1 2">
    <name type="scientific">Piscinibacter gummiphilus</name>
    <dbReference type="NCBI Taxonomy" id="946333"/>
    <lineage>
        <taxon>Bacteria</taxon>
        <taxon>Pseudomonadati</taxon>
        <taxon>Pseudomonadota</taxon>
        <taxon>Betaproteobacteria</taxon>
        <taxon>Burkholderiales</taxon>
        <taxon>Sphaerotilaceae</taxon>
        <taxon>Piscinibacter</taxon>
    </lineage>
</organism>
<sequence>MRPEIAEPVRDQFKLKKLLPIAEEIYRLHEAGVSYAEELKQVSRIAGRIVDVPMVKYAFGTGDPEYFARRLLIEWHSFPSDLSRDEMLELMHALCGVKGTQDRCEYWLKCLEASTGEPELTNLIYWPDQYQGGKYADRDLSPEEILEVALLHGSRRDT</sequence>
<dbReference type="Gene3D" id="1.10.1200.20">
    <property type="entry name" value="Colicin E immunity protein"/>
    <property type="match status" value="1"/>
</dbReference>